<protein>
    <recommendedName>
        <fullName evidence="1">Endonuclease/exonuclease/phosphatase domain-containing protein</fullName>
    </recommendedName>
</protein>
<dbReference type="Proteomes" id="UP000252086">
    <property type="component" value="Unassembled WGS sequence"/>
</dbReference>
<dbReference type="Pfam" id="PF03372">
    <property type="entry name" value="Exo_endo_phos"/>
    <property type="match status" value="1"/>
</dbReference>
<evidence type="ECO:0000313" key="2">
    <source>
        <dbReference type="EMBL" id="RBO82611.1"/>
    </source>
</evidence>
<dbReference type="GO" id="GO:0003824">
    <property type="term" value="F:catalytic activity"/>
    <property type="evidence" value="ECO:0007669"/>
    <property type="project" value="InterPro"/>
</dbReference>
<evidence type="ECO:0000259" key="1">
    <source>
        <dbReference type="Pfam" id="PF03372"/>
    </source>
</evidence>
<dbReference type="EMBL" id="QNRF01000005">
    <property type="protein sequence ID" value="RBO82611.1"/>
    <property type="molecule type" value="Genomic_DNA"/>
</dbReference>
<gene>
    <name evidence="2" type="ORF">DFP76_10576</name>
</gene>
<dbReference type="OrthoDB" id="9800417at2"/>
<dbReference type="RefSeq" id="WP_113874577.1">
    <property type="nucleotide sequence ID" value="NZ_QNRF01000005.1"/>
</dbReference>
<feature type="domain" description="Endonuclease/exonuclease/phosphatase" evidence="1">
    <location>
        <begin position="50"/>
        <end position="254"/>
    </location>
</feature>
<keyword evidence="3" id="KW-1185">Reference proteome</keyword>
<dbReference type="InterPro" id="IPR036691">
    <property type="entry name" value="Endo/exonu/phosph_ase_sf"/>
</dbReference>
<organism evidence="2 3">
    <name type="scientific">Marinomonas aquiplantarum</name>
    <dbReference type="NCBI Taxonomy" id="491951"/>
    <lineage>
        <taxon>Bacteria</taxon>
        <taxon>Pseudomonadati</taxon>
        <taxon>Pseudomonadota</taxon>
        <taxon>Gammaproteobacteria</taxon>
        <taxon>Oceanospirillales</taxon>
        <taxon>Oceanospirillaceae</taxon>
        <taxon>Marinomonas</taxon>
    </lineage>
</organism>
<dbReference type="InterPro" id="IPR005135">
    <property type="entry name" value="Endo/exonuclease/phosphatase"/>
</dbReference>
<proteinExistence type="predicted"/>
<dbReference type="SUPFAM" id="SSF56219">
    <property type="entry name" value="DNase I-like"/>
    <property type="match status" value="1"/>
</dbReference>
<sequence length="285" mass="31215">MKTFVTALLLVFVTGCNSQSMQGGERSGGGGSDLFSFSKENVGAIRVIGYNVEGGYKSEASVDTVVENMTTIGYADIWALSEVTVSWEDELLDAVGDEFTAISTNGAIDTTDTLMLLIDTGKFRLLSTDELLGLKIHRYSRPPLVATLEDLSSGKIFQIMVNHLERGNEEGRHTQAKKLNAYASGVSLPIIAMGDYNFDWDLNPGSDYRDAGYDYMTKNGVFSWVKPVNMIKTSCSPGYNSILDFAFVTSDVGEAASDILLRDAEYCEDDESKPDHRPVELLFSL</sequence>
<accession>A0A366CXP5</accession>
<name>A0A366CXP5_9GAMM</name>
<dbReference type="AlphaFoldDB" id="A0A366CXP5"/>
<dbReference type="PROSITE" id="PS51257">
    <property type="entry name" value="PROKAR_LIPOPROTEIN"/>
    <property type="match status" value="1"/>
</dbReference>
<evidence type="ECO:0000313" key="3">
    <source>
        <dbReference type="Proteomes" id="UP000252086"/>
    </source>
</evidence>
<reference evidence="2 3" key="1">
    <citation type="submission" date="2018-06" db="EMBL/GenBank/DDBJ databases">
        <title>Genomic Encyclopedia of Type Strains, Phase III (KMG-III): the genomes of soil and plant-associated and newly described type strains.</title>
        <authorList>
            <person name="Whitman W."/>
        </authorList>
    </citation>
    <scope>NUCLEOTIDE SEQUENCE [LARGE SCALE GENOMIC DNA]</scope>
    <source>
        <strain evidence="2 3">CECT 7732</strain>
    </source>
</reference>
<comment type="caution">
    <text evidence="2">The sequence shown here is derived from an EMBL/GenBank/DDBJ whole genome shotgun (WGS) entry which is preliminary data.</text>
</comment>
<dbReference type="Gene3D" id="3.60.10.10">
    <property type="entry name" value="Endonuclease/exonuclease/phosphatase"/>
    <property type="match status" value="1"/>
</dbReference>